<dbReference type="EMBL" id="CAAALY010273382">
    <property type="protein sequence ID" value="VEL42249.1"/>
    <property type="molecule type" value="Genomic_DNA"/>
</dbReference>
<evidence type="ECO:0000313" key="1">
    <source>
        <dbReference type="EMBL" id="VEL42249.1"/>
    </source>
</evidence>
<keyword evidence="2" id="KW-1185">Reference proteome</keyword>
<sequence length="123" mass="13928">MVSCSDDVLHMTDESSARIHRGRKAVRRGTTRTMLEAQLQDDPPIASGEANLQIPSTHLSKRNESYSYINLLRDTSKISFSAILFGFLCFLDRTYAFVGLASRYQNVAISHFNSFSFFTHGRM</sequence>
<accession>A0A3S5B7D4</accession>
<name>A0A3S5B7D4_9PLAT</name>
<proteinExistence type="predicted"/>
<reference evidence="1" key="1">
    <citation type="submission" date="2018-11" db="EMBL/GenBank/DDBJ databases">
        <authorList>
            <consortium name="Pathogen Informatics"/>
        </authorList>
    </citation>
    <scope>NUCLEOTIDE SEQUENCE</scope>
</reference>
<evidence type="ECO:0000313" key="2">
    <source>
        <dbReference type="Proteomes" id="UP000784294"/>
    </source>
</evidence>
<comment type="caution">
    <text evidence="1">The sequence shown here is derived from an EMBL/GenBank/DDBJ whole genome shotgun (WGS) entry which is preliminary data.</text>
</comment>
<gene>
    <name evidence="1" type="ORF">PXEA_LOCUS35689</name>
</gene>
<organism evidence="1 2">
    <name type="scientific">Protopolystoma xenopodis</name>
    <dbReference type="NCBI Taxonomy" id="117903"/>
    <lineage>
        <taxon>Eukaryota</taxon>
        <taxon>Metazoa</taxon>
        <taxon>Spiralia</taxon>
        <taxon>Lophotrochozoa</taxon>
        <taxon>Platyhelminthes</taxon>
        <taxon>Monogenea</taxon>
        <taxon>Polyopisthocotylea</taxon>
        <taxon>Polystomatidea</taxon>
        <taxon>Polystomatidae</taxon>
        <taxon>Protopolystoma</taxon>
    </lineage>
</organism>
<dbReference type="AlphaFoldDB" id="A0A3S5B7D4"/>
<dbReference type="Proteomes" id="UP000784294">
    <property type="component" value="Unassembled WGS sequence"/>
</dbReference>
<protein>
    <submittedName>
        <fullName evidence="1">Uncharacterized protein</fullName>
    </submittedName>
</protein>